<dbReference type="PANTHER" id="PTHR47970">
    <property type="entry name" value="KINESIN-LIKE PROTEIN KIF11"/>
    <property type="match status" value="1"/>
</dbReference>
<dbReference type="Proteomes" id="UP000054266">
    <property type="component" value="Unassembled WGS sequence"/>
</dbReference>
<keyword evidence="2" id="KW-0963">Cytoplasm</keyword>
<dbReference type="InterPro" id="IPR047149">
    <property type="entry name" value="KIF11-like"/>
</dbReference>
<feature type="compositionally biased region" description="Basic and acidic residues" evidence="6">
    <location>
        <begin position="118"/>
        <end position="132"/>
    </location>
</feature>
<dbReference type="EMBL" id="KN846960">
    <property type="protein sequence ID" value="KIW65728.1"/>
    <property type="molecule type" value="Genomic_DNA"/>
</dbReference>
<feature type="region of interest" description="Disordered" evidence="6">
    <location>
        <begin position="705"/>
        <end position="725"/>
    </location>
</feature>
<dbReference type="GO" id="GO:0008574">
    <property type="term" value="F:plus-end-directed microtubule motor activity"/>
    <property type="evidence" value="ECO:0007669"/>
    <property type="project" value="TreeGrafter"/>
</dbReference>
<keyword evidence="8" id="KW-1185">Reference proteome</keyword>
<evidence type="ECO:0000256" key="1">
    <source>
        <dbReference type="ARBA" id="ARBA00004245"/>
    </source>
</evidence>
<gene>
    <name evidence="7" type="ORF">PV04_07955</name>
</gene>
<reference evidence="7 8" key="1">
    <citation type="submission" date="2015-01" db="EMBL/GenBank/DDBJ databases">
        <title>The Genome Sequence of Capronia semiimmersa CBS27337.</title>
        <authorList>
            <consortium name="The Broad Institute Genomics Platform"/>
            <person name="Cuomo C."/>
            <person name="de Hoog S."/>
            <person name="Gorbushina A."/>
            <person name="Stielow B."/>
            <person name="Teixiera M."/>
            <person name="Abouelleil A."/>
            <person name="Chapman S.B."/>
            <person name="Priest M."/>
            <person name="Young S.K."/>
            <person name="Wortman J."/>
            <person name="Nusbaum C."/>
            <person name="Birren B."/>
        </authorList>
    </citation>
    <scope>NUCLEOTIDE SEQUENCE [LARGE SCALE GENOMIC DNA]</scope>
    <source>
        <strain evidence="7 8">CBS 27337</strain>
    </source>
</reference>
<protein>
    <submittedName>
        <fullName evidence="7">Uncharacterized protein</fullName>
    </submittedName>
</protein>
<sequence length="876" mass="97813">MSTTAYQTSAKPRGRRGSHGETSERPARSRASSSASTKLSKTLSRTLDEVSIPRNSRPSSPAVYLYRQRTLDPRNSDPMAVSSRQSVLSSKSDRNIHPPSAGGASSTPVSPIKPRAYTVHDVHQFEVPDRGRRSASPTKQWRHSTTEAANKITESPALLPLQPPPPHSSHGLGWKTLSSRSLASMQPTVAEESEELAVTQVTPLSPKQSISTPRSTSIATTSARMSSSFFHEEDLAPSPRTSKSSLHDTASAPGARTPASSLHEPLAGAMLQGPTTLVQQEAATAYPGPPGSFFHDGVAVPVAQSSRSPLYETLVAPTPQGPVAFMQPRFDPHLAESVEGGVPVTASPAPAAEVMVFQDSIPPAQSPLASPPLSPFIHPPMGSPPPQPLHYAQPFPYQYTQPFMANFPPAFYPTPFTPPNAPFHYPGEIPRAGSAGAEDERARLLEKVSNVLPDIDRLLHVYQESQGLLSEKENLVKQAEAQHVEEIAKLRIELSACKEEYEKIIGEQAGENLRLKGEISEQREKIKLLQDECHAVTHAHEGLTELKIKCEKLAEEVDISRSINEKLLTEKKSRDDELQHLKNQIQEEQAQRGRHQAEKRKLEEELQNVKDQLEGERTRHEREQVESREAHEKEMARREEEHARSLHEHKVGLSKIQLDLAGMITKHTQQKKELDLARATIAEHERSLTEKAKELADTRRLHEAQLENSRRNGEVKAQQHNQEVNKWSKEMSQFLAEHEEEISKLRGVSKKELEQVRKFAAGRLSESTTKHEQREAQMREELAILHGQVEKLQDDLQAKCLELTQARKDHEKLQANHELTDKHHAQLAETMLSLRNKQAAWQRESERMDQILQNLRQLAPNNSKSDEFLSIPGTYR</sequence>
<feature type="region of interest" description="Disordered" evidence="6">
    <location>
        <begin position="1"/>
        <end position="147"/>
    </location>
</feature>
<feature type="compositionally biased region" description="Low complexity" evidence="6">
    <location>
        <begin position="29"/>
        <end position="45"/>
    </location>
</feature>
<evidence type="ECO:0000256" key="2">
    <source>
        <dbReference type="ARBA" id="ARBA00022490"/>
    </source>
</evidence>
<feature type="region of interest" description="Disordered" evidence="6">
    <location>
        <begin position="155"/>
        <end position="174"/>
    </location>
</feature>
<feature type="compositionally biased region" description="Polar residues" evidence="6">
    <location>
        <begin position="239"/>
        <end position="248"/>
    </location>
</feature>
<dbReference type="GO" id="GO:0005876">
    <property type="term" value="C:spindle microtubule"/>
    <property type="evidence" value="ECO:0007669"/>
    <property type="project" value="TreeGrafter"/>
</dbReference>
<proteinExistence type="predicted"/>
<feature type="compositionally biased region" description="Basic and acidic residues" evidence="6">
    <location>
        <begin position="705"/>
        <end position="714"/>
    </location>
</feature>
<feature type="compositionally biased region" description="Basic and acidic residues" evidence="6">
    <location>
        <begin position="18"/>
        <end position="27"/>
    </location>
</feature>
<feature type="region of interest" description="Disordered" evidence="6">
    <location>
        <begin position="608"/>
        <end position="648"/>
    </location>
</feature>
<dbReference type="GO" id="GO:0090307">
    <property type="term" value="P:mitotic spindle assembly"/>
    <property type="evidence" value="ECO:0007669"/>
    <property type="project" value="TreeGrafter"/>
</dbReference>
<keyword evidence="3" id="KW-0505">Motor protein</keyword>
<evidence type="ECO:0000256" key="5">
    <source>
        <dbReference type="SAM" id="Coils"/>
    </source>
</evidence>
<dbReference type="HOGENOM" id="CLU_010503_0_0_1"/>
<evidence type="ECO:0000256" key="6">
    <source>
        <dbReference type="SAM" id="MobiDB-lite"/>
    </source>
</evidence>
<evidence type="ECO:0000313" key="8">
    <source>
        <dbReference type="Proteomes" id="UP000054266"/>
    </source>
</evidence>
<feature type="compositionally biased region" description="Polar residues" evidence="6">
    <location>
        <begin position="1"/>
        <end position="10"/>
    </location>
</feature>
<dbReference type="PANTHER" id="PTHR47970:SF12">
    <property type="entry name" value="KINESIN FAMILY MEMBER 11"/>
    <property type="match status" value="1"/>
</dbReference>
<dbReference type="GO" id="GO:0072686">
    <property type="term" value="C:mitotic spindle"/>
    <property type="evidence" value="ECO:0007669"/>
    <property type="project" value="TreeGrafter"/>
</dbReference>
<name>A0A0D2FCI1_9EURO</name>
<feature type="coiled-coil region" evidence="5">
    <location>
        <begin position="462"/>
        <end position="532"/>
    </location>
</feature>
<organism evidence="7 8">
    <name type="scientific">Phialophora macrospora</name>
    <dbReference type="NCBI Taxonomy" id="1851006"/>
    <lineage>
        <taxon>Eukaryota</taxon>
        <taxon>Fungi</taxon>
        <taxon>Dikarya</taxon>
        <taxon>Ascomycota</taxon>
        <taxon>Pezizomycotina</taxon>
        <taxon>Eurotiomycetes</taxon>
        <taxon>Chaetothyriomycetidae</taxon>
        <taxon>Chaetothyriales</taxon>
        <taxon>Herpotrichiellaceae</taxon>
        <taxon>Phialophora</taxon>
    </lineage>
</organism>
<keyword evidence="5" id="KW-0175">Coiled coil</keyword>
<evidence type="ECO:0000256" key="4">
    <source>
        <dbReference type="ARBA" id="ARBA00023212"/>
    </source>
</evidence>
<evidence type="ECO:0000313" key="7">
    <source>
        <dbReference type="EMBL" id="KIW65728.1"/>
    </source>
</evidence>
<feature type="compositionally biased region" description="Polar residues" evidence="6">
    <location>
        <begin position="199"/>
        <end position="229"/>
    </location>
</feature>
<feature type="region of interest" description="Disordered" evidence="6">
    <location>
        <begin position="185"/>
        <end position="261"/>
    </location>
</feature>
<keyword evidence="4" id="KW-0206">Cytoskeleton</keyword>
<comment type="subcellular location">
    <subcellularLocation>
        <location evidence="1">Cytoplasm</location>
        <location evidence="1">Cytoskeleton</location>
    </subcellularLocation>
</comment>
<dbReference type="AlphaFoldDB" id="A0A0D2FCI1"/>
<dbReference type="STRING" id="5601.A0A0D2FCI1"/>
<dbReference type="GO" id="GO:0051231">
    <property type="term" value="P:spindle elongation"/>
    <property type="evidence" value="ECO:0007669"/>
    <property type="project" value="TreeGrafter"/>
</dbReference>
<evidence type="ECO:0000256" key="3">
    <source>
        <dbReference type="ARBA" id="ARBA00023175"/>
    </source>
</evidence>
<accession>A0A0D2FCI1</accession>